<sequence length="140" mass="15658">MDQGSNARFQGDGQCKLSCDGVRTAVFCALFCVLCFQSRQLQLGSVFRPEGPVVNDQFRDRQMKLHFIELTGKTLLDLVNEGEIDLGELHEAGVCGDSILRINKHGEIELRCRGHWMMVGGLIGNFEERLMKLTGLDWAA</sequence>
<reference evidence="1 2" key="1">
    <citation type="submission" date="2019-02" db="EMBL/GenBank/DDBJ databases">
        <title>Deep-cultivation of Planctomycetes and their phenomic and genomic characterization uncovers novel biology.</title>
        <authorList>
            <person name="Wiegand S."/>
            <person name="Jogler M."/>
            <person name="Boedeker C."/>
            <person name="Pinto D."/>
            <person name="Vollmers J."/>
            <person name="Rivas-Marin E."/>
            <person name="Kohn T."/>
            <person name="Peeters S.H."/>
            <person name="Heuer A."/>
            <person name="Rast P."/>
            <person name="Oberbeckmann S."/>
            <person name="Bunk B."/>
            <person name="Jeske O."/>
            <person name="Meyerdierks A."/>
            <person name="Storesund J.E."/>
            <person name="Kallscheuer N."/>
            <person name="Luecker S."/>
            <person name="Lage O.M."/>
            <person name="Pohl T."/>
            <person name="Merkel B.J."/>
            <person name="Hornburger P."/>
            <person name="Mueller R.-W."/>
            <person name="Bruemmer F."/>
            <person name="Labrenz M."/>
            <person name="Spormann A.M."/>
            <person name="Op Den Camp H."/>
            <person name="Overmann J."/>
            <person name="Amann R."/>
            <person name="Jetten M.S.M."/>
            <person name="Mascher T."/>
            <person name="Medema M.H."/>
            <person name="Devos D.P."/>
            <person name="Kaster A.-K."/>
            <person name="Ovreas L."/>
            <person name="Rohde M."/>
            <person name="Galperin M.Y."/>
            <person name="Jogler C."/>
        </authorList>
    </citation>
    <scope>NUCLEOTIDE SEQUENCE [LARGE SCALE GENOMIC DNA]</scope>
    <source>
        <strain evidence="1 2">Poly59</strain>
    </source>
</reference>
<dbReference type="EMBL" id="SJPX01000002">
    <property type="protein sequence ID" value="TWU55235.1"/>
    <property type="molecule type" value="Genomic_DNA"/>
</dbReference>
<evidence type="ECO:0000313" key="2">
    <source>
        <dbReference type="Proteomes" id="UP000317977"/>
    </source>
</evidence>
<dbReference type="Proteomes" id="UP000317977">
    <property type="component" value="Unassembled WGS sequence"/>
</dbReference>
<organism evidence="1 2">
    <name type="scientific">Rubripirellula reticaptiva</name>
    <dbReference type="NCBI Taxonomy" id="2528013"/>
    <lineage>
        <taxon>Bacteria</taxon>
        <taxon>Pseudomonadati</taxon>
        <taxon>Planctomycetota</taxon>
        <taxon>Planctomycetia</taxon>
        <taxon>Pirellulales</taxon>
        <taxon>Pirellulaceae</taxon>
        <taxon>Rubripirellula</taxon>
    </lineage>
</organism>
<accession>A0A5C6F297</accession>
<protein>
    <submittedName>
        <fullName evidence="1">Uncharacterized protein</fullName>
    </submittedName>
</protein>
<evidence type="ECO:0000313" key="1">
    <source>
        <dbReference type="EMBL" id="TWU55235.1"/>
    </source>
</evidence>
<name>A0A5C6F297_9BACT</name>
<gene>
    <name evidence="1" type="ORF">Poly59_15320</name>
</gene>
<proteinExistence type="predicted"/>
<keyword evidence="2" id="KW-1185">Reference proteome</keyword>
<dbReference type="AlphaFoldDB" id="A0A5C6F297"/>
<comment type="caution">
    <text evidence="1">The sequence shown here is derived from an EMBL/GenBank/DDBJ whole genome shotgun (WGS) entry which is preliminary data.</text>
</comment>